<dbReference type="CDD" id="cd01295">
    <property type="entry name" value="AdeC"/>
    <property type="match status" value="1"/>
</dbReference>
<proteinExistence type="inferred from homology"/>
<comment type="catalytic activity">
    <reaction evidence="6 8">
        <text>adenine + H2O + H(+) = hypoxanthine + NH4(+)</text>
        <dbReference type="Rhea" id="RHEA:23688"/>
        <dbReference type="ChEBI" id="CHEBI:15377"/>
        <dbReference type="ChEBI" id="CHEBI:15378"/>
        <dbReference type="ChEBI" id="CHEBI:16708"/>
        <dbReference type="ChEBI" id="CHEBI:17368"/>
        <dbReference type="ChEBI" id="CHEBI:28938"/>
        <dbReference type="EC" id="3.5.4.2"/>
    </reaction>
</comment>
<dbReference type="Gene3D" id="2.30.40.10">
    <property type="entry name" value="Urease, subunit C, domain 1"/>
    <property type="match status" value="1"/>
</dbReference>
<evidence type="ECO:0000256" key="2">
    <source>
        <dbReference type="ARBA" id="ARBA00006773"/>
    </source>
</evidence>
<organism evidence="11 12">
    <name type="scientific">Terrilactibacillus tamarindi</name>
    <dbReference type="NCBI Taxonomy" id="2599694"/>
    <lineage>
        <taxon>Bacteria</taxon>
        <taxon>Bacillati</taxon>
        <taxon>Bacillota</taxon>
        <taxon>Bacilli</taxon>
        <taxon>Bacillales</taxon>
        <taxon>Bacillaceae</taxon>
        <taxon>Terrilactibacillus</taxon>
    </lineage>
</organism>
<dbReference type="GO" id="GO:0006146">
    <property type="term" value="P:adenine catabolic process"/>
    <property type="evidence" value="ECO:0007669"/>
    <property type="project" value="InterPro"/>
</dbReference>
<evidence type="ECO:0000313" key="12">
    <source>
        <dbReference type="Proteomes" id="UP000440978"/>
    </source>
</evidence>
<keyword evidence="12" id="KW-1185">Reference proteome</keyword>
<feature type="domain" description="Adenine deaminase C-terminal" evidence="10">
    <location>
        <begin position="403"/>
        <end position="571"/>
    </location>
</feature>
<evidence type="ECO:0000256" key="5">
    <source>
        <dbReference type="ARBA" id="ARBA00023211"/>
    </source>
</evidence>
<dbReference type="Pfam" id="PF13382">
    <property type="entry name" value="Adenine_deam_C"/>
    <property type="match status" value="1"/>
</dbReference>
<dbReference type="PANTHER" id="PTHR11113">
    <property type="entry name" value="N-ACETYLGLUCOSAMINE-6-PHOSPHATE DEACETYLASE"/>
    <property type="match status" value="1"/>
</dbReference>
<evidence type="ECO:0000256" key="7">
    <source>
        <dbReference type="ARBA" id="ARBA00069718"/>
    </source>
</evidence>
<evidence type="ECO:0000256" key="3">
    <source>
        <dbReference type="ARBA" id="ARBA00012782"/>
    </source>
</evidence>
<evidence type="ECO:0000256" key="4">
    <source>
        <dbReference type="ARBA" id="ARBA00022801"/>
    </source>
</evidence>
<dbReference type="Pfam" id="PF01979">
    <property type="entry name" value="Amidohydro_1"/>
    <property type="match status" value="1"/>
</dbReference>
<dbReference type="RefSeq" id="WP_155218790.1">
    <property type="nucleotide sequence ID" value="NZ_WNHB01000012.1"/>
</dbReference>
<dbReference type="AlphaFoldDB" id="A0A6N8CV62"/>
<protein>
    <recommendedName>
        <fullName evidence="7 8">Adenine deaminase</fullName>
        <shortName evidence="8">Adenase</shortName>
        <shortName evidence="8">Adenine aminase</shortName>
        <ecNumber evidence="3 8">3.5.4.2</ecNumber>
    </recommendedName>
</protein>
<dbReference type="OrthoDB" id="9775607at2"/>
<dbReference type="GO" id="GO:0000034">
    <property type="term" value="F:adenine deaminase activity"/>
    <property type="evidence" value="ECO:0007669"/>
    <property type="project" value="UniProtKB-UniRule"/>
</dbReference>
<keyword evidence="5 8" id="KW-0464">Manganese</keyword>
<dbReference type="InterPro" id="IPR026912">
    <property type="entry name" value="Adenine_deam_C"/>
</dbReference>
<evidence type="ECO:0000256" key="6">
    <source>
        <dbReference type="ARBA" id="ARBA00047720"/>
    </source>
</evidence>
<evidence type="ECO:0000313" key="11">
    <source>
        <dbReference type="EMBL" id="MTT32116.1"/>
    </source>
</evidence>
<accession>A0A6N8CV62</accession>
<comment type="similarity">
    <text evidence="2 8">Belongs to the metallo-dependent hydrolases superfamily. Adenine deaminase family.</text>
</comment>
<evidence type="ECO:0000256" key="1">
    <source>
        <dbReference type="ARBA" id="ARBA00001936"/>
    </source>
</evidence>
<dbReference type="PANTHER" id="PTHR11113:SF2">
    <property type="entry name" value="ADENINE DEAMINASE"/>
    <property type="match status" value="1"/>
</dbReference>
<reference evidence="11 12" key="1">
    <citation type="submission" date="2019-11" db="EMBL/GenBank/DDBJ databases">
        <title>Terrilactibacillus tamarindus sp. nov. BCM23-1 isolated from bark of Tamarindus indica.</title>
        <authorList>
            <person name="Kingkaew E."/>
            <person name="Tanasupawat S."/>
        </authorList>
    </citation>
    <scope>NUCLEOTIDE SEQUENCE [LARGE SCALE GENOMIC DNA]</scope>
    <source>
        <strain evidence="11 12">BCM23-1</strain>
    </source>
</reference>
<comment type="caution">
    <text evidence="11">The sequence shown here is derived from an EMBL/GenBank/DDBJ whole genome shotgun (WGS) entry which is preliminary data.</text>
</comment>
<name>A0A6N8CV62_9BACI</name>
<feature type="domain" description="Amidohydrolase-related" evidence="9">
    <location>
        <begin position="68"/>
        <end position="349"/>
    </location>
</feature>
<dbReference type="FunFam" id="3.20.20.140:FF:000016">
    <property type="entry name" value="Adenine deaminase"/>
    <property type="match status" value="1"/>
</dbReference>
<evidence type="ECO:0000259" key="9">
    <source>
        <dbReference type="Pfam" id="PF01979"/>
    </source>
</evidence>
<dbReference type="HAMAP" id="MF_01518">
    <property type="entry name" value="Adenine_deamin"/>
    <property type="match status" value="1"/>
</dbReference>
<evidence type="ECO:0000256" key="8">
    <source>
        <dbReference type="HAMAP-Rule" id="MF_01518"/>
    </source>
</evidence>
<sequence>MTQSKSSLKNQIDVASKRKKADIVIKNGKIVDVFNGEILEGDIAICDGYIAGIGSFEGRETIDAKGKFISPALIDGHVHIESSMLTPTEFANVLIPHGVTTVITDPHEIANVFGEKGIQFMLDDADHVPMDIFVMLPSSVPATSFEHNGATLQAKNLEPFFEHPKVLGLAEVMDYPAVLNAEDQMIDKLLLTKNHTTRIDGHAAGLDENAINVYKAAGIRTDHECVNQDEAKARLSRGMHVLIREGSVAKDLKALIGLVNERNSRRFLFCTDDKHTDDLINEGSVDHNVRLAIQEGLDPITSIQLASINAAECYGLHQKGAIAPGYEANFLILNDLDTFTIQSVFQKGEHIAENGEMINKSVRKVNEDNVISHLLLPKLSPSDFDIKLENNLAHVIEIIPNSLVTKHLHIPVPTVDDHFAFSTDRDLLKMAVIERHQGTGNIGLGIVKGFKIKSGAIATTIAHDSHNLVVTGTHDEDMIVAANRLKDIHGGLVVVQKGEVLAELSLPIAGLISDESALDVNHKLQAIHEALQSIGASDEFNPFLTLSFLSLPVIPDLKLTDCGLFDVKTFQHIHLS</sequence>
<gene>
    <name evidence="8 11" type="primary">ade</name>
    <name evidence="11" type="ORF">GMB86_08860</name>
</gene>
<keyword evidence="4 8" id="KW-0378">Hydrolase</keyword>
<dbReference type="InterPro" id="IPR006680">
    <property type="entry name" value="Amidohydro-rel"/>
</dbReference>
<dbReference type="Proteomes" id="UP000440978">
    <property type="component" value="Unassembled WGS sequence"/>
</dbReference>
<dbReference type="InterPro" id="IPR011059">
    <property type="entry name" value="Metal-dep_hydrolase_composite"/>
</dbReference>
<dbReference type="InterPro" id="IPR032466">
    <property type="entry name" value="Metal_Hydrolase"/>
</dbReference>
<comment type="cofactor">
    <cofactor evidence="1 8">
        <name>Mn(2+)</name>
        <dbReference type="ChEBI" id="CHEBI:29035"/>
    </cofactor>
</comment>
<dbReference type="SUPFAM" id="SSF51556">
    <property type="entry name" value="Metallo-dependent hydrolases"/>
    <property type="match status" value="1"/>
</dbReference>
<dbReference type="NCBIfam" id="TIGR01178">
    <property type="entry name" value="ade"/>
    <property type="match status" value="1"/>
</dbReference>
<evidence type="ECO:0000259" key="10">
    <source>
        <dbReference type="Pfam" id="PF13382"/>
    </source>
</evidence>
<dbReference type="SUPFAM" id="SSF51338">
    <property type="entry name" value="Composite domain of metallo-dependent hydrolases"/>
    <property type="match status" value="1"/>
</dbReference>
<dbReference type="Gene3D" id="3.20.20.140">
    <property type="entry name" value="Metal-dependent hydrolases"/>
    <property type="match status" value="1"/>
</dbReference>
<dbReference type="EMBL" id="WNHB01000012">
    <property type="protein sequence ID" value="MTT32116.1"/>
    <property type="molecule type" value="Genomic_DNA"/>
</dbReference>
<dbReference type="InterPro" id="IPR006679">
    <property type="entry name" value="Adenine_deam"/>
</dbReference>
<dbReference type="EC" id="3.5.4.2" evidence="3 8"/>